<comment type="caution">
    <text evidence="1">The sequence shown here is derived from an EMBL/GenBank/DDBJ whole genome shotgun (WGS) entry which is preliminary data.</text>
</comment>
<sequence>MLRQESIIVSIQFHPKGYSANCLCCFGHLARHGSTVEEKCSFNFVLTYKLATCWSLVQSSHIEMQYCHLLHCLARARILADTPVKKTRTPATKMDAISMNNLCKSIVT</sequence>
<dbReference type="AlphaFoldDB" id="A0AAD5L7W6"/>
<name>A0AAD5L7W6_9CRUS</name>
<reference evidence="1 2" key="1">
    <citation type="submission" date="2022-05" db="EMBL/GenBank/DDBJ databases">
        <title>A multi-omics perspective on studying reproductive biology in Daphnia sinensis.</title>
        <authorList>
            <person name="Jia J."/>
        </authorList>
    </citation>
    <scope>NUCLEOTIDE SEQUENCE [LARGE SCALE GENOMIC DNA]</scope>
    <source>
        <strain evidence="1 2">WSL</strain>
    </source>
</reference>
<evidence type="ECO:0000313" key="1">
    <source>
        <dbReference type="EMBL" id="KAI9557785.1"/>
    </source>
</evidence>
<gene>
    <name evidence="1" type="ORF">GHT06_014533</name>
</gene>
<accession>A0AAD5L7W6</accession>
<evidence type="ECO:0000313" key="2">
    <source>
        <dbReference type="Proteomes" id="UP000820818"/>
    </source>
</evidence>
<protein>
    <submittedName>
        <fullName evidence="1">Uncharacterized protein</fullName>
    </submittedName>
</protein>
<dbReference type="Proteomes" id="UP000820818">
    <property type="component" value="Linkage Group LG5"/>
</dbReference>
<organism evidence="1 2">
    <name type="scientific">Daphnia sinensis</name>
    <dbReference type="NCBI Taxonomy" id="1820382"/>
    <lineage>
        <taxon>Eukaryota</taxon>
        <taxon>Metazoa</taxon>
        <taxon>Ecdysozoa</taxon>
        <taxon>Arthropoda</taxon>
        <taxon>Crustacea</taxon>
        <taxon>Branchiopoda</taxon>
        <taxon>Diplostraca</taxon>
        <taxon>Cladocera</taxon>
        <taxon>Anomopoda</taxon>
        <taxon>Daphniidae</taxon>
        <taxon>Daphnia</taxon>
        <taxon>Daphnia similis group</taxon>
    </lineage>
</organism>
<keyword evidence="2" id="KW-1185">Reference proteome</keyword>
<dbReference type="EMBL" id="WJBH02000005">
    <property type="protein sequence ID" value="KAI9557785.1"/>
    <property type="molecule type" value="Genomic_DNA"/>
</dbReference>
<proteinExistence type="predicted"/>